<dbReference type="GO" id="GO:0000776">
    <property type="term" value="C:kinetochore"/>
    <property type="evidence" value="ECO:0007669"/>
    <property type="project" value="TreeGrafter"/>
</dbReference>
<keyword evidence="10" id="KW-1185">Reference proteome</keyword>
<dbReference type="InterPro" id="IPR036570">
    <property type="entry name" value="HORMA_dom_sf"/>
</dbReference>
<comment type="subcellular location">
    <subcellularLocation>
        <location evidence="1">Nucleus</location>
    </subcellularLocation>
</comment>
<dbReference type="Pfam" id="PF02301">
    <property type="entry name" value="HORMA"/>
    <property type="match status" value="1"/>
</dbReference>
<evidence type="ECO:0000313" key="10">
    <source>
        <dbReference type="Proteomes" id="UP000243876"/>
    </source>
</evidence>
<keyword evidence="4" id="KW-0498">Mitosis</keyword>
<dbReference type="InterPro" id="IPR045091">
    <property type="entry name" value="Mad2-like"/>
</dbReference>
<dbReference type="GO" id="GO:0007094">
    <property type="term" value="P:mitotic spindle assembly checkpoint signaling"/>
    <property type="evidence" value="ECO:0007669"/>
    <property type="project" value="TreeGrafter"/>
</dbReference>
<dbReference type="AlphaFoldDB" id="A0A0D6ENK3"/>
<proteinExistence type="inferred from homology"/>
<dbReference type="SUPFAM" id="SSF56019">
    <property type="entry name" value="The spindle assembly checkpoint protein mad2"/>
    <property type="match status" value="1"/>
</dbReference>
<evidence type="ECO:0000256" key="4">
    <source>
        <dbReference type="ARBA" id="ARBA00022776"/>
    </source>
</evidence>
<evidence type="ECO:0000256" key="5">
    <source>
        <dbReference type="ARBA" id="ARBA00023242"/>
    </source>
</evidence>
<feature type="non-terminal residue" evidence="9">
    <location>
        <position position="1"/>
    </location>
</feature>
<evidence type="ECO:0000256" key="2">
    <source>
        <dbReference type="ARBA" id="ARBA00010348"/>
    </source>
</evidence>
<dbReference type="GO" id="GO:0005654">
    <property type="term" value="C:nucleoplasm"/>
    <property type="evidence" value="ECO:0007669"/>
    <property type="project" value="TreeGrafter"/>
</dbReference>
<dbReference type="Proteomes" id="UP000243876">
    <property type="component" value="Unassembled WGS sequence"/>
</dbReference>
<dbReference type="EMBL" id="CENE01000014">
    <property type="protein sequence ID" value="CEQ41491.1"/>
    <property type="molecule type" value="Genomic_DNA"/>
</dbReference>
<keyword evidence="6" id="KW-0131">Cell cycle</keyword>
<evidence type="ECO:0000256" key="6">
    <source>
        <dbReference type="ARBA" id="ARBA00023306"/>
    </source>
</evidence>
<reference evidence="10" key="1">
    <citation type="submission" date="2015-02" db="EMBL/GenBank/DDBJ databases">
        <authorList>
            <person name="Gon?alves P."/>
        </authorList>
    </citation>
    <scope>NUCLEOTIDE SEQUENCE [LARGE SCALE GENOMIC DNA]</scope>
</reference>
<protein>
    <submittedName>
        <fullName evidence="9">SPOSA6832_03207-mRNA-1:cds</fullName>
    </submittedName>
</protein>
<organism evidence="9 10">
    <name type="scientific">Sporidiobolus salmonicolor</name>
    <name type="common">Yeast-like fungus</name>
    <name type="synonym">Sporobolomyces salmonicolor</name>
    <dbReference type="NCBI Taxonomy" id="5005"/>
    <lineage>
        <taxon>Eukaryota</taxon>
        <taxon>Fungi</taxon>
        <taxon>Dikarya</taxon>
        <taxon>Basidiomycota</taxon>
        <taxon>Pucciniomycotina</taxon>
        <taxon>Microbotryomycetes</taxon>
        <taxon>Sporidiobolales</taxon>
        <taxon>Sporidiobolaceae</taxon>
        <taxon>Sporobolomyces</taxon>
    </lineage>
</organism>
<feature type="region of interest" description="Disordered" evidence="7">
    <location>
        <begin position="105"/>
        <end position="147"/>
    </location>
</feature>
<dbReference type="PROSITE" id="PS50815">
    <property type="entry name" value="HORMA"/>
    <property type="match status" value="1"/>
</dbReference>
<keyword evidence="5" id="KW-0539">Nucleus</keyword>
<name>A0A0D6ENK3_SPOSA</name>
<dbReference type="GO" id="GO:0033597">
    <property type="term" value="C:mitotic checkpoint complex"/>
    <property type="evidence" value="ECO:0007669"/>
    <property type="project" value="UniProtKB-ARBA"/>
</dbReference>
<dbReference type="Gene3D" id="3.30.900.10">
    <property type="entry name" value="HORMA domain"/>
    <property type="match status" value="1"/>
</dbReference>
<dbReference type="GO" id="GO:0005737">
    <property type="term" value="C:cytoplasm"/>
    <property type="evidence" value="ECO:0007669"/>
    <property type="project" value="TreeGrafter"/>
</dbReference>
<keyword evidence="3" id="KW-0132">Cell division</keyword>
<evidence type="ECO:0000259" key="8">
    <source>
        <dbReference type="PROSITE" id="PS50815"/>
    </source>
</evidence>
<sequence>MATKRKQSQTLSLKGSTKIVTEFFEYSVNSILYQRGVYPPEDFKQVKKYGLTLFTSADEALERYISNVMKQVQAWILAGKLDSLALIIMNRDTREVVERWQFDIHVEEPPPSEGATAAGGEGKENEGTGLSPAAAPLKSKGEKTPEQVQKDIQDIMRQITSSVTFLPSLEEKCTSPTFSLSLFARPTHVFTILTYAKKDTEVPKEWIDSDPHMILGNAEQVKLRSFSTNRHKVQGLVAYRLGQDIL</sequence>
<dbReference type="InterPro" id="IPR003511">
    <property type="entry name" value="HORMA_dom"/>
</dbReference>
<evidence type="ECO:0000313" key="9">
    <source>
        <dbReference type="EMBL" id="CEQ41491.1"/>
    </source>
</evidence>
<feature type="domain" description="HORMA" evidence="8">
    <location>
        <begin position="14"/>
        <end position="237"/>
    </location>
</feature>
<accession>A0A0D6ENK3</accession>
<gene>
    <name evidence="9" type="primary">SPOSA6832_03207</name>
</gene>
<dbReference type="GO" id="GO:0051301">
    <property type="term" value="P:cell division"/>
    <property type="evidence" value="ECO:0007669"/>
    <property type="project" value="UniProtKB-KW"/>
</dbReference>
<dbReference type="OrthoDB" id="1806at2759"/>
<dbReference type="PANTHER" id="PTHR11842">
    <property type="entry name" value="MITOTIC SPINDLE ASSEMBLY CHECKPOINT PROTEIN MAD2"/>
    <property type="match status" value="1"/>
</dbReference>
<comment type="similarity">
    <text evidence="2">Belongs to the MAD2 family.</text>
</comment>
<evidence type="ECO:0000256" key="7">
    <source>
        <dbReference type="SAM" id="MobiDB-lite"/>
    </source>
</evidence>
<evidence type="ECO:0000256" key="1">
    <source>
        <dbReference type="ARBA" id="ARBA00004123"/>
    </source>
</evidence>
<evidence type="ECO:0000256" key="3">
    <source>
        <dbReference type="ARBA" id="ARBA00022618"/>
    </source>
</evidence>
<dbReference type="PANTHER" id="PTHR11842:SF11">
    <property type="entry name" value="MITOTIC SPINDLE ASSEMBLY CHECKPOINT PROTEIN MAD2A"/>
    <property type="match status" value="1"/>
</dbReference>
<dbReference type="FunFam" id="3.30.900.10:FF:000002">
    <property type="entry name" value="Mitotic spindle assembly checkpoint protein MAD2A"/>
    <property type="match status" value="1"/>
</dbReference>